<proteinExistence type="predicted"/>
<gene>
    <name evidence="1" type="ORF">Tsubulata_005669</name>
</gene>
<comment type="caution">
    <text evidence="1">The sequence shown here is derived from an EMBL/GenBank/DDBJ whole genome shotgun (WGS) entry which is preliminary data.</text>
</comment>
<dbReference type="PANTHER" id="PTHR33978:SF19">
    <property type="match status" value="1"/>
</dbReference>
<dbReference type="OrthoDB" id="690771at2759"/>
<reference evidence="1" key="2">
    <citation type="journal article" date="2023" name="Plants (Basel)">
        <title>Annotation of the Turnera subulata (Passifloraceae) Draft Genome Reveals the S-Locus Evolved after the Divergence of Turneroideae from Passifloroideae in a Stepwise Manner.</title>
        <authorList>
            <person name="Henning P.M."/>
            <person name="Roalson E.H."/>
            <person name="Mir W."/>
            <person name="McCubbin A.G."/>
            <person name="Shore J.S."/>
        </authorList>
    </citation>
    <scope>NUCLEOTIDE SEQUENCE</scope>
    <source>
        <strain evidence="1">F60SS</strain>
    </source>
</reference>
<organism evidence="1 2">
    <name type="scientific">Turnera subulata</name>
    <dbReference type="NCBI Taxonomy" id="218843"/>
    <lineage>
        <taxon>Eukaryota</taxon>
        <taxon>Viridiplantae</taxon>
        <taxon>Streptophyta</taxon>
        <taxon>Embryophyta</taxon>
        <taxon>Tracheophyta</taxon>
        <taxon>Spermatophyta</taxon>
        <taxon>Magnoliopsida</taxon>
        <taxon>eudicotyledons</taxon>
        <taxon>Gunneridae</taxon>
        <taxon>Pentapetalae</taxon>
        <taxon>rosids</taxon>
        <taxon>fabids</taxon>
        <taxon>Malpighiales</taxon>
        <taxon>Passifloraceae</taxon>
        <taxon>Turnera</taxon>
    </lineage>
</organism>
<keyword evidence="2" id="KW-1185">Reference proteome</keyword>
<protein>
    <submittedName>
        <fullName evidence="1">Uncharacterized protein</fullName>
    </submittedName>
</protein>
<accession>A0A9Q0F524</accession>
<dbReference type="PANTHER" id="PTHR33978">
    <property type="entry name" value="SERINE/THREONINE-KINASE"/>
    <property type="match status" value="1"/>
</dbReference>
<reference evidence="1" key="1">
    <citation type="submission" date="2022-02" db="EMBL/GenBank/DDBJ databases">
        <authorList>
            <person name="Henning P.M."/>
            <person name="McCubbin A.G."/>
            <person name="Shore J.S."/>
        </authorList>
    </citation>
    <scope>NUCLEOTIDE SEQUENCE</scope>
    <source>
        <strain evidence="1">F60SS</strain>
        <tissue evidence="1">Leaves</tissue>
    </source>
</reference>
<evidence type="ECO:0000313" key="1">
    <source>
        <dbReference type="EMBL" id="KAJ4823821.1"/>
    </source>
</evidence>
<name>A0A9Q0F524_9ROSI</name>
<sequence length="125" mass="14626">MEEKTRETEKAATVWDCGSPLYDAYEIASLGHTIDRHSVALPFPTRSTSSSIRSNLQREAKILKIKEEGLPREGIVSRIIKYFQRKRTMIKEMKVRDRAPSCRFYCFSTNFICYRKKASNVRRIM</sequence>
<dbReference type="EMBL" id="JAKUCV010007354">
    <property type="protein sequence ID" value="KAJ4823821.1"/>
    <property type="molecule type" value="Genomic_DNA"/>
</dbReference>
<evidence type="ECO:0000313" key="2">
    <source>
        <dbReference type="Proteomes" id="UP001141552"/>
    </source>
</evidence>
<dbReference type="AlphaFoldDB" id="A0A9Q0F524"/>
<dbReference type="Proteomes" id="UP001141552">
    <property type="component" value="Unassembled WGS sequence"/>
</dbReference>